<proteinExistence type="predicted"/>
<gene>
    <name evidence="1" type="ORF">ACFFJC_03455</name>
</gene>
<dbReference type="RefSeq" id="WP_379486084.1">
    <property type="nucleotide sequence ID" value="NZ_JBHLWK010000006.1"/>
</dbReference>
<keyword evidence="2" id="KW-1185">Reference proteome</keyword>
<sequence>MTQKPPFTKIFDGVATRKQMFELFNRIPDCPFEDRISGKAYENTWFEVDREGYETMLEVLPPLFMRAGMFALSELKAGFVGSVFFDIMIDGRSRWFTGYCNLGDRSSPDAMRAAIIAHEKAAVANLSRDDALDLIWERTHADFRGLAGEFDPDAWPAEHHGKRAILVYEPGVGTVQKLLENLTDAEIADRLPHGPTI</sequence>
<accession>A0ABV6CRF7</accession>
<protein>
    <submittedName>
        <fullName evidence="1">DUF1419 domain-containing protein</fullName>
    </submittedName>
</protein>
<organism evidence="1 2">
    <name type="scientific">Novosphingobium soli</name>
    <dbReference type="NCBI Taxonomy" id="574956"/>
    <lineage>
        <taxon>Bacteria</taxon>
        <taxon>Pseudomonadati</taxon>
        <taxon>Pseudomonadota</taxon>
        <taxon>Alphaproteobacteria</taxon>
        <taxon>Sphingomonadales</taxon>
        <taxon>Sphingomonadaceae</taxon>
        <taxon>Novosphingobium</taxon>
    </lineage>
</organism>
<reference evidence="1 2" key="1">
    <citation type="submission" date="2024-09" db="EMBL/GenBank/DDBJ databases">
        <authorList>
            <person name="Sun Q."/>
            <person name="Mori K."/>
        </authorList>
    </citation>
    <scope>NUCLEOTIDE SEQUENCE [LARGE SCALE GENOMIC DNA]</scope>
    <source>
        <strain evidence="1 2">CCM 7706</strain>
    </source>
</reference>
<evidence type="ECO:0000313" key="1">
    <source>
        <dbReference type="EMBL" id="MFC0203323.1"/>
    </source>
</evidence>
<evidence type="ECO:0000313" key="2">
    <source>
        <dbReference type="Proteomes" id="UP001589798"/>
    </source>
</evidence>
<dbReference type="InterPro" id="IPR009862">
    <property type="entry name" value="DUF1419"/>
</dbReference>
<comment type="caution">
    <text evidence="1">The sequence shown here is derived from an EMBL/GenBank/DDBJ whole genome shotgun (WGS) entry which is preliminary data.</text>
</comment>
<name>A0ABV6CRF7_9SPHN</name>
<dbReference type="Pfam" id="PF07215">
    <property type="entry name" value="DUF1419"/>
    <property type="match status" value="1"/>
</dbReference>
<dbReference type="Proteomes" id="UP001589798">
    <property type="component" value="Unassembled WGS sequence"/>
</dbReference>
<dbReference type="EMBL" id="JBHLWK010000006">
    <property type="protein sequence ID" value="MFC0203323.1"/>
    <property type="molecule type" value="Genomic_DNA"/>
</dbReference>